<accession>A0A255XI95</accession>
<organism evidence="1 2">
    <name type="scientific">Elstera cyanobacteriorum</name>
    <dbReference type="NCBI Taxonomy" id="2022747"/>
    <lineage>
        <taxon>Bacteria</taxon>
        <taxon>Pseudomonadati</taxon>
        <taxon>Pseudomonadota</taxon>
        <taxon>Alphaproteobacteria</taxon>
        <taxon>Rhodospirillales</taxon>
        <taxon>Rhodospirillaceae</taxon>
        <taxon>Elstera</taxon>
    </lineage>
</organism>
<dbReference type="EMBL" id="NOXS01000035">
    <property type="protein sequence ID" value="OYQ16602.1"/>
    <property type="molecule type" value="Genomic_DNA"/>
</dbReference>
<reference evidence="1 2" key="1">
    <citation type="submission" date="2017-07" db="EMBL/GenBank/DDBJ databases">
        <title>Elstera cyanobacteriorum sp. nov., a novel bacterium isolated from cyanobacterial aggregates in a eutrophic lake.</title>
        <authorList>
            <person name="Cai H."/>
        </authorList>
    </citation>
    <scope>NUCLEOTIDE SEQUENCE [LARGE SCALE GENOMIC DNA]</scope>
    <source>
        <strain evidence="1 2">TH019</strain>
    </source>
</reference>
<gene>
    <name evidence="1" type="ORF">CHR90_16540</name>
</gene>
<keyword evidence="2" id="KW-1185">Reference proteome</keyword>
<evidence type="ECO:0000313" key="2">
    <source>
        <dbReference type="Proteomes" id="UP000216361"/>
    </source>
</evidence>
<comment type="caution">
    <text evidence="1">The sequence shown here is derived from an EMBL/GenBank/DDBJ whole genome shotgun (WGS) entry which is preliminary data.</text>
</comment>
<sequence length="203" mass="22796">MSMLIMLISILFVSVFRKPAIEIFIQIGIPALLGILFPFGDRVSGAKEPQAVNPALKDIWDGISPVKSSDLLGLASSFPMPIYRPIMDNDGLLGVLPDRIILHQFSEGAWSYENFYFDRISAIKFKTINGSFYFNISGLELSLYFFGKGTLTLSLFKQAGFYHPLFDVIASRIDVTVQATEDTENTKECPDAIWTFTAPYRQF</sequence>
<name>A0A255XI95_9PROT</name>
<protein>
    <submittedName>
        <fullName evidence="1">Uncharacterized protein</fullName>
    </submittedName>
</protein>
<proteinExistence type="predicted"/>
<dbReference type="Proteomes" id="UP000216361">
    <property type="component" value="Unassembled WGS sequence"/>
</dbReference>
<evidence type="ECO:0000313" key="1">
    <source>
        <dbReference type="EMBL" id="OYQ16602.1"/>
    </source>
</evidence>
<dbReference type="AlphaFoldDB" id="A0A255XI95"/>